<organism evidence="2 3">
    <name type="scientific">Kingdonia uniflora</name>
    <dbReference type="NCBI Taxonomy" id="39325"/>
    <lineage>
        <taxon>Eukaryota</taxon>
        <taxon>Viridiplantae</taxon>
        <taxon>Streptophyta</taxon>
        <taxon>Embryophyta</taxon>
        <taxon>Tracheophyta</taxon>
        <taxon>Spermatophyta</taxon>
        <taxon>Magnoliopsida</taxon>
        <taxon>Ranunculales</taxon>
        <taxon>Circaeasteraceae</taxon>
        <taxon>Kingdonia</taxon>
    </lineage>
</organism>
<evidence type="ECO:0000313" key="3">
    <source>
        <dbReference type="Proteomes" id="UP000541444"/>
    </source>
</evidence>
<evidence type="ECO:0000313" key="2">
    <source>
        <dbReference type="EMBL" id="KAF6154937.1"/>
    </source>
</evidence>
<evidence type="ECO:0000256" key="1">
    <source>
        <dbReference type="SAM" id="MobiDB-lite"/>
    </source>
</evidence>
<dbReference type="Proteomes" id="UP000541444">
    <property type="component" value="Unassembled WGS sequence"/>
</dbReference>
<comment type="caution">
    <text evidence="2">The sequence shown here is derived from an EMBL/GenBank/DDBJ whole genome shotgun (WGS) entry which is preliminary data.</text>
</comment>
<dbReference type="AlphaFoldDB" id="A0A7J7MJ98"/>
<name>A0A7J7MJ98_9MAGN</name>
<proteinExistence type="predicted"/>
<dbReference type="EMBL" id="JACGCM010001448">
    <property type="protein sequence ID" value="KAF6154937.1"/>
    <property type="molecule type" value="Genomic_DNA"/>
</dbReference>
<keyword evidence="3" id="KW-1185">Reference proteome</keyword>
<feature type="region of interest" description="Disordered" evidence="1">
    <location>
        <begin position="11"/>
        <end position="44"/>
    </location>
</feature>
<sequence length="166" mass="19154">MASQLPFNTLYMHPPNDGSQNPVWGVPSTRPRYHRASQSNDSYTKKRKTNSLVIMKLKLYVYAGGSYNGDFRISSSSETLLPEHILQGFEEVHRRRKWVILYLGGVSDKPKFLQWSKEMITNVELYNGLGESNRICSDQVLKDYTWSAYIDCLPRPNNYSMTFQCG</sequence>
<gene>
    <name evidence="2" type="ORF">GIB67_018374</name>
</gene>
<accession>A0A7J7MJ98</accession>
<reference evidence="2 3" key="1">
    <citation type="journal article" date="2020" name="IScience">
        <title>Genome Sequencing of the Endangered Kingdonia uniflora (Circaeasteraceae, Ranunculales) Reveals Potential Mechanisms of Evolutionary Specialization.</title>
        <authorList>
            <person name="Sun Y."/>
            <person name="Deng T."/>
            <person name="Zhang A."/>
            <person name="Moore M.J."/>
            <person name="Landis J.B."/>
            <person name="Lin N."/>
            <person name="Zhang H."/>
            <person name="Zhang X."/>
            <person name="Huang J."/>
            <person name="Zhang X."/>
            <person name="Sun H."/>
            <person name="Wang H."/>
        </authorList>
    </citation>
    <scope>NUCLEOTIDE SEQUENCE [LARGE SCALE GENOMIC DNA]</scope>
    <source>
        <strain evidence="2">TB1705</strain>
        <tissue evidence="2">Leaf</tissue>
    </source>
</reference>
<protein>
    <submittedName>
        <fullName evidence="2">Uncharacterized protein</fullName>
    </submittedName>
</protein>